<comment type="caution">
    <text evidence="1">The sequence shown here is derived from an EMBL/GenBank/DDBJ whole genome shotgun (WGS) entry which is preliminary data.</text>
</comment>
<proteinExistence type="predicted"/>
<evidence type="ECO:0000313" key="1">
    <source>
        <dbReference type="EMBL" id="CAG8778147.1"/>
    </source>
</evidence>
<gene>
    <name evidence="1" type="ORF">RFULGI_LOCUS15583</name>
</gene>
<keyword evidence="2" id="KW-1185">Reference proteome</keyword>
<evidence type="ECO:0000313" key="2">
    <source>
        <dbReference type="Proteomes" id="UP000789396"/>
    </source>
</evidence>
<dbReference type="AlphaFoldDB" id="A0A9N9JEY0"/>
<dbReference type="Proteomes" id="UP000789396">
    <property type="component" value="Unassembled WGS sequence"/>
</dbReference>
<accession>A0A9N9JEY0</accession>
<name>A0A9N9JEY0_9GLOM</name>
<dbReference type="OrthoDB" id="10554574at2759"/>
<organism evidence="1 2">
    <name type="scientific">Racocetra fulgida</name>
    <dbReference type="NCBI Taxonomy" id="60492"/>
    <lineage>
        <taxon>Eukaryota</taxon>
        <taxon>Fungi</taxon>
        <taxon>Fungi incertae sedis</taxon>
        <taxon>Mucoromycota</taxon>
        <taxon>Glomeromycotina</taxon>
        <taxon>Glomeromycetes</taxon>
        <taxon>Diversisporales</taxon>
        <taxon>Gigasporaceae</taxon>
        <taxon>Racocetra</taxon>
    </lineage>
</organism>
<sequence>EYEFGTIDKFGNRLNIKPGQCVINIRLECLYNGMPSEFKFPTHALPNPVSIDLYPVQESVLSSVL</sequence>
<protein>
    <submittedName>
        <fullName evidence="1">2170_t:CDS:1</fullName>
    </submittedName>
</protein>
<dbReference type="EMBL" id="CAJVPZ010050821">
    <property type="protein sequence ID" value="CAG8778147.1"/>
    <property type="molecule type" value="Genomic_DNA"/>
</dbReference>
<reference evidence="1" key="1">
    <citation type="submission" date="2021-06" db="EMBL/GenBank/DDBJ databases">
        <authorList>
            <person name="Kallberg Y."/>
            <person name="Tangrot J."/>
            <person name="Rosling A."/>
        </authorList>
    </citation>
    <scope>NUCLEOTIDE SEQUENCE</scope>
    <source>
        <strain evidence="1">IN212</strain>
    </source>
</reference>
<feature type="non-terminal residue" evidence="1">
    <location>
        <position position="1"/>
    </location>
</feature>